<keyword evidence="2" id="KW-1185">Reference proteome</keyword>
<proteinExistence type="predicted"/>
<dbReference type="Proteomes" id="UP001266099">
    <property type="component" value="Unassembled WGS sequence"/>
</dbReference>
<organism evidence="1 2">
    <name type="scientific">Arcanobacterium hippocoleae</name>
    <dbReference type="NCBI Taxonomy" id="149017"/>
    <lineage>
        <taxon>Bacteria</taxon>
        <taxon>Bacillati</taxon>
        <taxon>Actinomycetota</taxon>
        <taxon>Actinomycetes</taxon>
        <taxon>Actinomycetales</taxon>
        <taxon>Actinomycetaceae</taxon>
        <taxon>Arcanobacterium</taxon>
    </lineage>
</organism>
<protein>
    <submittedName>
        <fullName evidence="1">Uncharacterized protein</fullName>
    </submittedName>
</protein>
<comment type="caution">
    <text evidence="1">The sequence shown here is derived from an EMBL/GenBank/DDBJ whole genome shotgun (WGS) entry which is preliminary data.</text>
</comment>
<dbReference type="RefSeq" id="WP_309956170.1">
    <property type="nucleotide sequence ID" value="NZ_JAVDUJ010000001.1"/>
</dbReference>
<sequence length="375" mass="40253">MNTFNPRFNTHDLKNLASAAYYGTNQQIYQELSELSELVGIQIISLPNPSVHTSASHRYPEKSLLLPAKQSVAVLSSAVLNFTDTDCAEGRVRAAFHQAFAPYFADGSVDLDLRADAAEILELMAAVGATIRGQVLGVIGAQGGIGTSTTSLWIAREFARRNYSVALIDLDPNSPGIDLIISQVNTPGKRWRDIHGSGAMLANRLTHSLPKWEGVRFLSADSRGGVEPDAGSGENAISALSQVHEWTILDLPTSVLHPASPTHQWLPWCDAILLLSGVDTVSLANTQTRISQLPPETNFAIVAVGANNRGHLADIANQLGCGAIFGLRQQKSLRADREHGLAPGDKPRSSTSRDVRKICAALLEAAEISEANTQI</sequence>
<dbReference type="SUPFAM" id="SSF52540">
    <property type="entry name" value="P-loop containing nucleoside triphosphate hydrolases"/>
    <property type="match status" value="1"/>
</dbReference>
<name>A0ABU1T2B6_9ACTO</name>
<dbReference type="PANTHER" id="PTHR43384:SF11">
    <property type="entry name" value="SEPTUM SITE DETERMINING PROTEIN"/>
    <property type="match status" value="1"/>
</dbReference>
<accession>A0ABU1T2B6</accession>
<dbReference type="InterPro" id="IPR027417">
    <property type="entry name" value="P-loop_NTPase"/>
</dbReference>
<dbReference type="CDD" id="cd01983">
    <property type="entry name" value="SIMIBI"/>
    <property type="match status" value="1"/>
</dbReference>
<dbReference type="PANTHER" id="PTHR43384">
    <property type="entry name" value="SEPTUM SITE-DETERMINING PROTEIN MIND HOMOLOG, CHLOROPLASTIC-RELATED"/>
    <property type="match status" value="1"/>
</dbReference>
<evidence type="ECO:0000313" key="2">
    <source>
        <dbReference type="Proteomes" id="UP001266099"/>
    </source>
</evidence>
<dbReference type="EMBL" id="JAVDUJ010000001">
    <property type="protein sequence ID" value="MDR6939478.1"/>
    <property type="molecule type" value="Genomic_DNA"/>
</dbReference>
<reference evidence="1 2" key="1">
    <citation type="submission" date="2023-07" db="EMBL/GenBank/DDBJ databases">
        <title>Sequencing the genomes of 1000 actinobacteria strains.</title>
        <authorList>
            <person name="Klenk H.-P."/>
        </authorList>
    </citation>
    <scope>NUCLEOTIDE SEQUENCE [LARGE SCALE GENOMIC DNA]</scope>
    <source>
        <strain evidence="1 2">DSM 15539</strain>
    </source>
</reference>
<dbReference type="InterPro" id="IPR050625">
    <property type="entry name" value="ParA/MinD_ATPase"/>
</dbReference>
<evidence type="ECO:0000313" key="1">
    <source>
        <dbReference type="EMBL" id="MDR6939478.1"/>
    </source>
</evidence>
<dbReference type="Gene3D" id="3.40.50.300">
    <property type="entry name" value="P-loop containing nucleotide triphosphate hydrolases"/>
    <property type="match status" value="1"/>
</dbReference>
<gene>
    <name evidence="1" type="ORF">J2S36_001021</name>
</gene>